<evidence type="ECO:0000256" key="2">
    <source>
        <dbReference type="ARBA" id="ARBA00009347"/>
    </source>
</evidence>
<accession>A0ABP7F517</accession>
<dbReference type="Gene3D" id="1.20.140.10">
    <property type="entry name" value="Butyryl-CoA Dehydrogenase, subunit A, domain 3"/>
    <property type="match status" value="1"/>
</dbReference>
<dbReference type="Pfam" id="PF02771">
    <property type="entry name" value="Acyl-CoA_dh_N"/>
    <property type="match status" value="1"/>
</dbReference>
<feature type="domain" description="Acyl-CoA oxidase/dehydrogenase middle" evidence="8">
    <location>
        <begin position="123"/>
        <end position="217"/>
    </location>
</feature>
<keyword evidence="4 6" id="KW-0274">FAD</keyword>
<proteinExistence type="inferred from homology"/>
<dbReference type="Proteomes" id="UP001500908">
    <property type="component" value="Unassembled WGS sequence"/>
</dbReference>
<gene>
    <name evidence="10" type="ORF">GCM10022402_10420</name>
</gene>
<keyword evidence="5 6" id="KW-0560">Oxidoreductase</keyword>
<dbReference type="InterPro" id="IPR006091">
    <property type="entry name" value="Acyl-CoA_Oxase/DH_mid-dom"/>
</dbReference>
<dbReference type="InterPro" id="IPR036250">
    <property type="entry name" value="AcylCo_DH-like_C"/>
</dbReference>
<dbReference type="InterPro" id="IPR046373">
    <property type="entry name" value="Acyl-CoA_Oxase/DH_mid-dom_sf"/>
</dbReference>
<keyword evidence="3 6" id="KW-0285">Flavoprotein</keyword>
<comment type="cofactor">
    <cofactor evidence="1 6">
        <name>FAD</name>
        <dbReference type="ChEBI" id="CHEBI:57692"/>
    </cofactor>
</comment>
<dbReference type="PANTHER" id="PTHR43292:SF4">
    <property type="entry name" value="ACYL-COA DEHYDROGENASE FADE34"/>
    <property type="match status" value="1"/>
</dbReference>
<feature type="domain" description="Acyl-CoA dehydrogenase/oxidase N-terminal" evidence="9">
    <location>
        <begin position="26"/>
        <end position="117"/>
    </location>
</feature>
<sequence>MTDTPHELSVLRHEVRALLDQWRAQEWFVPRCDAWLRGYDLDFSRALAERGWIGITWPTRLGGGARSNLARLVVTEELLMAGAPVAAHWISDRQIGPAILRYGSPRLQEEFLPAITSAQVMFCLGMSEPEAGSDLAAVRTRAERVAGGWHVTGTKIWTSQAHRSTHAYVLARTGAADPKHENLTEFVLDLSAPGVTVRPIIDMAGEHHFNEMIFDGVFVPEHWTIGEPGNGWHQVTEQLAFERGGPERLLSTFPLLHTLIDRTDPQDRHARRTVGRLAARLLVLRRMAWEIAAAMDAGAAPVHKAAMLKGMGTTFEREVVEAAGELLDTEPDPTGAGAARLLADGVLAAPGFSIRGGTTEILATIVAREEVRR</sequence>
<dbReference type="InterPro" id="IPR009075">
    <property type="entry name" value="AcylCo_DH/oxidase_C"/>
</dbReference>
<comment type="similarity">
    <text evidence="2 6">Belongs to the acyl-CoA dehydrogenase family.</text>
</comment>
<evidence type="ECO:0000256" key="6">
    <source>
        <dbReference type="RuleBase" id="RU362125"/>
    </source>
</evidence>
<evidence type="ECO:0000256" key="1">
    <source>
        <dbReference type="ARBA" id="ARBA00001974"/>
    </source>
</evidence>
<dbReference type="InterPro" id="IPR006089">
    <property type="entry name" value="Acyl-CoA_DH_CS"/>
</dbReference>
<evidence type="ECO:0000259" key="9">
    <source>
        <dbReference type="Pfam" id="PF02771"/>
    </source>
</evidence>
<dbReference type="RefSeq" id="WP_344967822.1">
    <property type="nucleotide sequence ID" value="NZ_BAABDD010000003.1"/>
</dbReference>
<dbReference type="Pfam" id="PF02770">
    <property type="entry name" value="Acyl-CoA_dh_M"/>
    <property type="match status" value="1"/>
</dbReference>
<evidence type="ECO:0000256" key="4">
    <source>
        <dbReference type="ARBA" id="ARBA00022827"/>
    </source>
</evidence>
<dbReference type="Gene3D" id="1.10.540.10">
    <property type="entry name" value="Acyl-CoA dehydrogenase/oxidase, N-terminal domain"/>
    <property type="match status" value="1"/>
</dbReference>
<evidence type="ECO:0000259" key="7">
    <source>
        <dbReference type="Pfam" id="PF00441"/>
    </source>
</evidence>
<dbReference type="SUPFAM" id="SSF47203">
    <property type="entry name" value="Acyl-CoA dehydrogenase C-terminal domain-like"/>
    <property type="match status" value="1"/>
</dbReference>
<dbReference type="Pfam" id="PF00441">
    <property type="entry name" value="Acyl-CoA_dh_1"/>
    <property type="match status" value="1"/>
</dbReference>
<protein>
    <submittedName>
        <fullName evidence="10">Acyl-CoA dehydrogenase family protein</fullName>
    </submittedName>
</protein>
<dbReference type="InterPro" id="IPR013786">
    <property type="entry name" value="AcylCoA_DH/ox_N"/>
</dbReference>
<name>A0ABP7F517_9ACTN</name>
<feature type="domain" description="Acyl-CoA dehydrogenase/oxidase C-terminal" evidence="7">
    <location>
        <begin position="267"/>
        <end position="369"/>
    </location>
</feature>
<keyword evidence="11" id="KW-1185">Reference proteome</keyword>
<dbReference type="InterPro" id="IPR052161">
    <property type="entry name" value="Mycobact_Acyl-CoA_DH"/>
</dbReference>
<evidence type="ECO:0000256" key="5">
    <source>
        <dbReference type="ARBA" id="ARBA00023002"/>
    </source>
</evidence>
<evidence type="ECO:0000313" key="11">
    <source>
        <dbReference type="Proteomes" id="UP001500908"/>
    </source>
</evidence>
<dbReference type="EMBL" id="BAABDD010000003">
    <property type="protein sequence ID" value="GAA3731621.1"/>
    <property type="molecule type" value="Genomic_DNA"/>
</dbReference>
<dbReference type="InterPro" id="IPR009100">
    <property type="entry name" value="AcylCoA_DH/oxidase_NM_dom_sf"/>
</dbReference>
<evidence type="ECO:0000259" key="8">
    <source>
        <dbReference type="Pfam" id="PF02770"/>
    </source>
</evidence>
<dbReference type="PANTHER" id="PTHR43292">
    <property type="entry name" value="ACYL-COA DEHYDROGENASE"/>
    <property type="match status" value="1"/>
</dbReference>
<dbReference type="SUPFAM" id="SSF56645">
    <property type="entry name" value="Acyl-CoA dehydrogenase NM domain-like"/>
    <property type="match status" value="1"/>
</dbReference>
<dbReference type="InterPro" id="IPR037069">
    <property type="entry name" value="AcylCoA_DH/ox_N_sf"/>
</dbReference>
<evidence type="ECO:0000256" key="3">
    <source>
        <dbReference type="ARBA" id="ARBA00022630"/>
    </source>
</evidence>
<dbReference type="PROSITE" id="PS00072">
    <property type="entry name" value="ACYL_COA_DH_1"/>
    <property type="match status" value="1"/>
</dbReference>
<dbReference type="Gene3D" id="2.40.110.10">
    <property type="entry name" value="Butyryl-CoA Dehydrogenase, subunit A, domain 2"/>
    <property type="match status" value="1"/>
</dbReference>
<comment type="caution">
    <text evidence="10">The sequence shown here is derived from an EMBL/GenBank/DDBJ whole genome shotgun (WGS) entry which is preliminary data.</text>
</comment>
<evidence type="ECO:0000313" key="10">
    <source>
        <dbReference type="EMBL" id="GAA3731621.1"/>
    </source>
</evidence>
<organism evidence="10 11">
    <name type="scientific">Salinactinospora qingdaonensis</name>
    <dbReference type="NCBI Taxonomy" id="702744"/>
    <lineage>
        <taxon>Bacteria</taxon>
        <taxon>Bacillati</taxon>
        <taxon>Actinomycetota</taxon>
        <taxon>Actinomycetes</taxon>
        <taxon>Streptosporangiales</taxon>
        <taxon>Nocardiopsidaceae</taxon>
        <taxon>Salinactinospora</taxon>
    </lineage>
</organism>
<reference evidence="11" key="1">
    <citation type="journal article" date="2019" name="Int. J. Syst. Evol. Microbiol.">
        <title>The Global Catalogue of Microorganisms (GCM) 10K type strain sequencing project: providing services to taxonomists for standard genome sequencing and annotation.</title>
        <authorList>
            <consortium name="The Broad Institute Genomics Platform"/>
            <consortium name="The Broad Institute Genome Sequencing Center for Infectious Disease"/>
            <person name="Wu L."/>
            <person name="Ma J."/>
        </authorList>
    </citation>
    <scope>NUCLEOTIDE SEQUENCE [LARGE SCALE GENOMIC DNA]</scope>
    <source>
        <strain evidence="11">JCM 17137</strain>
    </source>
</reference>